<sequence>MTWNEQSAAGGGNSWGNRNPWDEAPPPSGNTPGPREREWATDSFPPVQPVPAAPAAPAAQHPQSRPSWVLPVVAVGALVGLGGLGAVGWSQGWFGTSAAPEPIVVTSTYVVPAEPTSPAPVQIREPVPAGALQVGGTTSGIGEEGRFTRFYAGTEVTSAPFAEAVAREFRRVYTPDAGPSLTLTAWSPVTGQNYSMTCSDNGSYVTCRGGNNAVVYIQ</sequence>
<accession>A0A7X6SWI6</accession>
<evidence type="ECO:0000256" key="1">
    <source>
        <dbReference type="SAM" id="MobiDB-lite"/>
    </source>
</evidence>
<dbReference type="EMBL" id="JAAZHI010000194">
    <property type="protein sequence ID" value="NLA56566.1"/>
    <property type="molecule type" value="Genomic_DNA"/>
</dbReference>
<dbReference type="AlphaFoldDB" id="A0A7X6SWI6"/>
<comment type="caution">
    <text evidence="2">The sequence shown here is derived from an EMBL/GenBank/DDBJ whole genome shotgun (WGS) entry which is preliminary data.</text>
</comment>
<name>A0A7X6SWI6_9CORY</name>
<feature type="region of interest" description="Disordered" evidence="1">
    <location>
        <begin position="1"/>
        <end position="63"/>
    </location>
</feature>
<proteinExistence type="predicted"/>
<evidence type="ECO:0000313" key="2">
    <source>
        <dbReference type="EMBL" id="NLA56566.1"/>
    </source>
</evidence>
<evidence type="ECO:0000313" key="3">
    <source>
        <dbReference type="Proteomes" id="UP000557899"/>
    </source>
</evidence>
<reference evidence="2 3" key="1">
    <citation type="journal article" date="2020" name="Biotechnol. Biofuels">
        <title>New insights from the biogas microbiome by comprehensive genome-resolved metagenomics of nearly 1600 species originating from multiple anaerobic digesters.</title>
        <authorList>
            <person name="Campanaro S."/>
            <person name="Treu L."/>
            <person name="Rodriguez-R L.M."/>
            <person name="Kovalovszki A."/>
            <person name="Ziels R.M."/>
            <person name="Maus I."/>
            <person name="Zhu X."/>
            <person name="Kougias P.G."/>
            <person name="Basile A."/>
            <person name="Luo G."/>
            <person name="Schluter A."/>
            <person name="Konstantinidis K.T."/>
            <person name="Angelidaki I."/>
        </authorList>
    </citation>
    <scope>NUCLEOTIDE SEQUENCE [LARGE SCALE GENOMIC DNA]</scope>
    <source>
        <strain evidence="2">AS15tlH2ME_198</strain>
    </source>
</reference>
<protein>
    <submittedName>
        <fullName evidence="2">Uncharacterized protein</fullName>
    </submittedName>
</protein>
<dbReference type="Proteomes" id="UP000557899">
    <property type="component" value="Unassembled WGS sequence"/>
</dbReference>
<gene>
    <name evidence="2" type="ORF">GX859_09805</name>
</gene>
<organism evidence="2 3">
    <name type="scientific">Corynebacterium humireducens</name>
    <dbReference type="NCBI Taxonomy" id="1223514"/>
    <lineage>
        <taxon>Bacteria</taxon>
        <taxon>Bacillati</taxon>
        <taxon>Actinomycetota</taxon>
        <taxon>Actinomycetes</taxon>
        <taxon>Mycobacteriales</taxon>
        <taxon>Corynebacteriaceae</taxon>
        <taxon>Corynebacterium</taxon>
    </lineage>
</organism>